<gene>
    <name evidence="1" type="ORF">WHR41_06898</name>
</gene>
<dbReference type="Proteomes" id="UP000803884">
    <property type="component" value="Unassembled WGS sequence"/>
</dbReference>
<name>A0AB34KLQ0_9PEZI</name>
<comment type="caution">
    <text evidence="1">The sequence shown here is derived from an EMBL/GenBank/DDBJ whole genome shotgun (WGS) entry which is preliminary data.</text>
</comment>
<evidence type="ECO:0000313" key="2">
    <source>
        <dbReference type="Proteomes" id="UP000803884"/>
    </source>
</evidence>
<evidence type="ECO:0000313" key="1">
    <source>
        <dbReference type="EMBL" id="KAL1584741.1"/>
    </source>
</evidence>
<dbReference type="EMBL" id="JAAQHG020000024">
    <property type="protein sequence ID" value="KAL1584741.1"/>
    <property type="molecule type" value="Genomic_DNA"/>
</dbReference>
<sequence length="97" mass="10955">MSLDLRPLTQFTGNATVQAQILQEIVEDHAIRAEILWAAVVLMHFARLLPLDAMLVHVFVMLLRWTGERRFGEAVSYDALESWLGIDCGLGVRDLYG</sequence>
<organism evidence="1 2">
    <name type="scientific">Cladosporium halotolerans</name>
    <dbReference type="NCBI Taxonomy" id="1052096"/>
    <lineage>
        <taxon>Eukaryota</taxon>
        <taxon>Fungi</taxon>
        <taxon>Dikarya</taxon>
        <taxon>Ascomycota</taxon>
        <taxon>Pezizomycotina</taxon>
        <taxon>Dothideomycetes</taxon>
        <taxon>Dothideomycetidae</taxon>
        <taxon>Cladosporiales</taxon>
        <taxon>Cladosporiaceae</taxon>
        <taxon>Cladosporium</taxon>
    </lineage>
</organism>
<dbReference type="AlphaFoldDB" id="A0AB34KLQ0"/>
<proteinExistence type="predicted"/>
<protein>
    <submittedName>
        <fullName evidence="1">Uncharacterized protein</fullName>
    </submittedName>
</protein>
<dbReference type="RefSeq" id="XP_069227847.1">
    <property type="nucleotide sequence ID" value="XM_069375503.1"/>
</dbReference>
<reference evidence="1 2" key="1">
    <citation type="journal article" date="2020" name="Microbiol. Resour. Announc.">
        <title>Draft Genome Sequence of a Cladosporium Species Isolated from the Mesophotic Ascidian Didemnum maculosum.</title>
        <authorList>
            <person name="Gioti A."/>
            <person name="Siaperas R."/>
            <person name="Nikolaivits E."/>
            <person name="Le Goff G."/>
            <person name="Ouazzani J."/>
            <person name="Kotoulas G."/>
            <person name="Topakas E."/>
        </authorList>
    </citation>
    <scope>NUCLEOTIDE SEQUENCE [LARGE SCALE GENOMIC DNA]</scope>
    <source>
        <strain evidence="1 2">TM138-S3</strain>
    </source>
</reference>
<keyword evidence="2" id="KW-1185">Reference proteome</keyword>
<accession>A0AB34KLQ0</accession>
<dbReference type="GeneID" id="96008341"/>